<keyword evidence="2" id="KW-1185">Reference proteome</keyword>
<evidence type="ECO:0000313" key="1">
    <source>
        <dbReference type="EMBL" id="AWH86334.1"/>
    </source>
</evidence>
<name>A0A2S1R121_9FLAO</name>
<dbReference type="KEGG" id="falb:HYN59_15000"/>
<dbReference type="Proteomes" id="UP000244929">
    <property type="component" value="Chromosome"/>
</dbReference>
<protein>
    <submittedName>
        <fullName evidence="1">Uncharacterized protein</fullName>
    </submittedName>
</protein>
<sequence>MDNFLRKYRDRLRIIIILYVFCERSKSDDIQYFGLFRSEIKIQALDFLLRYPDFLSMELMNLMDNDSSIDRNEIKNVISKIYSDNEPDLRVEEMEKFFHGAYESIDEVIAFHVSIGFIKHESKKRIDGKTYDKNYYVTLNCADRIENSLKLVPAMQWYFERCELIKKYFDKFTGSQLKSRQYMYAEYSDISYKSHIQNINSKVRIAFESRFNKELL</sequence>
<dbReference type="EMBL" id="CP029186">
    <property type="protein sequence ID" value="AWH86334.1"/>
    <property type="molecule type" value="Genomic_DNA"/>
</dbReference>
<proteinExistence type="predicted"/>
<accession>A0A2S1R121</accession>
<dbReference type="RefSeq" id="WP_108779057.1">
    <property type="nucleotide sequence ID" value="NZ_CP029186.1"/>
</dbReference>
<evidence type="ECO:0000313" key="2">
    <source>
        <dbReference type="Proteomes" id="UP000244929"/>
    </source>
</evidence>
<gene>
    <name evidence="1" type="ORF">HYN59_15000</name>
</gene>
<dbReference type="AlphaFoldDB" id="A0A2S1R121"/>
<dbReference type="OrthoDB" id="3637315at2"/>
<reference evidence="1 2" key="1">
    <citation type="submission" date="2018-04" db="EMBL/GenBank/DDBJ databases">
        <title>Genome sequencing of Flavobacterium sp. HYN0059.</title>
        <authorList>
            <person name="Yi H."/>
            <person name="Baek C."/>
        </authorList>
    </citation>
    <scope>NUCLEOTIDE SEQUENCE [LARGE SCALE GENOMIC DNA]</scope>
    <source>
        <strain evidence="1 2">HYN0059</strain>
    </source>
</reference>
<organism evidence="1 2">
    <name type="scientific">Flavobacterium album</name>
    <dbReference type="NCBI Taxonomy" id="2175091"/>
    <lineage>
        <taxon>Bacteria</taxon>
        <taxon>Pseudomonadati</taxon>
        <taxon>Bacteroidota</taxon>
        <taxon>Flavobacteriia</taxon>
        <taxon>Flavobacteriales</taxon>
        <taxon>Flavobacteriaceae</taxon>
        <taxon>Flavobacterium</taxon>
    </lineage>
</organism>